<dbReference type="STRING" id="49280.A9996_19265"/>
<feature type="domain" description="ISXO2-like transposase" evidence="1">
    <location>
        <begin position="125"/>
        <end position="283"/>
    </location>
</feature>
<dbReference type="OrthoDB" id="1023020at2"/>
<dbReference type="NCBIfam" id="NF033547">
    <property type="entry name" value="transpos_IS1595"/>
    <property type="match status" value="1"/>
</dbReference>
<evidence type="ECO:0000313" key="2">
    <source>
        <dbReference type="EMBL" id="RAJ25103.1"/>
    </source>
</evidence>
<dbReference type="Pfam" id="PF12762">
    <property type="entry name" value="DDE_Tnp_IS1595"/>
    <property type="match status" value="1"/>
</dbReference>
<evidence type="ECO:0000259" key="1">
    <source>
        <dbReference type="SMART" id="SM01126"/>
    </source>
</evidence>
<sequence length="305" mass="35540">MNIFSFGAEFTDEESCRLHFKKQRDEHGVVCHRCQSTDHYWLVNKWSYQCKSCKARISLRSGTIMESSKLSFMTWYKTIFLLSTTKKGFSSKEIQRQLGLKRYEPVWAMVHKLRKAMGTRDDRYTLEGMIEMDEGYFTIEASGHEHETQKAGRGSKTKSNVMFMAESTVLEDLETGKVERQARYFKAKVLTDHKMGNTDRTLQDAIDNDESIVFTDQSTSYVNIADYVDIHISEKSSEQTTKETLKWVHIAISNAKRNFLGTYHKIKAKYLQLYLNEFIYKLNRRYFGERIFDRLVIASISAGGH</sequence>
<protein>
    <submittedName>
        <fullName evidence="2">ISXO2 transposase-like protein</fullName>
    </submittedName>
</protein>
<comment type="caution">
    <text evidence="2">The sequence shown here is derived from an EMBL/GenBank/DDBJ whole genome shotgun (WGS) entry which is preliminary data.</text>
</comment>
<dbReference type="InterPro" id="IPR024445">
    <property type="entry name" value="Tnp_ISXO2-like"/>
</dbReference>
<proteinExistence type="predicted"/>
<dbReference type="RefSeq" id="WP_066439157.1">
    <property type="nucleotide sequence ID" value="NZ_LZRN01000109.1"/>
</dbReference>
<gene>
    <name evidence="2" type="ORF">LX77_01404</name>
</gene>
<dbReference type="Proteomes" id="UP000248987">
    <property type="component" value="Unassembled WGS sequence"/>
</dbReference>
<dbReference type="SMART" id="SM01126">
    <property type="entry name" value="DDE_Tnp_IS1595"/>
    <property type="match status" value="1"/>
</dbReference>
<organism evidence="2 3">
    <name type="scientific">Gelidibacter algens</name>
    <dbReference type="NCBI Taxonomy" id="49280"/>
    <lineage>
        <taxon>Bacteria</taxon>
        <taxon>Pseudomonadati</taxon>
        <taxon>Bacteroidota</taxon>
        <taxon>Flavobacteriia</taxon>
        <taxon>Flavobacteriales</taxon>
        <taxon>Flavobacteriaceae</taxon>
        <taxon>Gelidibacter</taxon>
    </lineage>
</organism>
<keyword evidence="3" id="KW-1185">Reference proteome</keyword>
<evidence type="ECO:0000313" key="3">
    <source>
        <dbReference type="Proteomes" id="UP000248987"/>
    </source>
</evidence>
<reference evidence="2 3" key="1">
    <citation type="submission" date="2018-06" db="EMBL/GenBank/DDBJ databases">
        <title>Genomic Encyclopedia of Archaeal and Bacterial Type Strains, Phase II (KMG-II): from individual species to whole genera.</title>
        <authorList>
            <person name="Goeker M."/>
        </authorList>
    </citation>
    <scope>NUCLEOTIDE SEQUENCE [LARGE SCALE GENOMIC DNA]</scope>
    <source>
        <strain evidence="2 3">DSM 12408</strain>
    </source>
</reference>
<name>A0A1A7QDY3_9FLAO</name>
<accession>A0A1A7QDY3</accession>
<dbReference type="EMBL" id="QLLQ01000004">
    <property type="protein sequence ID" value="RAJ25103.1"/>
    <property type="molecule type" value="Genomic_DNA"/>
</dbReference>
<dbReference type="AlphaFoldDB" id="A0A1A7QDY3"/>